<dbReference type="Pfam" id="PF04542">
    <property type="entry name" value="Sigma70_r2"/>
    <property type="match status" value="1"/>
</dbReference>
<keyword evidence="4" id="KW-0238">DNA-binding</keyword>
<evidence type="ECO:0000256" key="3">
    <source>
        <dbReference type="ARBA" id="ARBA00023082"/>
    </source>
</evidence>
<dbReference type="InterPro" id="IPR039425">
    <property type="entry name" value="RNA_pol_sigma-70-like"/>
</dbReference>
<name>A0A3A4AY49_9ACTN</name>
<keyword evidence="3" id="KW-0731">Sigma factor</keyword>
<feature type="domain" description="RNA polymerase sigma-70 region 2" evidence="6">
    <location>
        <begin position="19"/>
        <end position="78"/>
    </location>
</feature>
<dbReference type="GO" id="GO:0006352">
    <property type="term" value="P:DNA-templated transcription initiation"/>
    <property type="evidence" value="ECO:0007669"/>
    <property type="project" value="InterPro"/>
</dbReference>
<proteinExistence type="inferred from homology"/>
<dbReference type="EMBL" id="QZEY01000008">
    <property type="protein sequence ID" value="RJL30763.1"/>
    <property type="molecule type" value="Genomic_DNA"/>
</dbReference>
<comment type="caution">
    <text evidence="8">The sequence shown here is derived from an EMBL/GenBank/DDBJ whole genome shotgun (WGS) entry which is preliminary data.</text>
</comment>
<organism evidence="8 9">
    <name type="scientific">Bailinhaonella thermotolerans</name>
    <dbReference type="NCBI Taxonomy" id="1070861"/>
    <lineage>
        <taxon>Bacteria</taxon>
        <taxon>Bacillati</taxon>
        <taxon>Actinomycetota</taxon>
        <taxon>Actinomycetes</taxon>
        <taxon>Streptosporangiales</taxon>
        <taxon>Streptosporangiaceae</taxon>
        <taxon>Bailinhaonella</taxon>
    </lineage>
</organism>
<dbReference type="Proteomes" id="UP000265768">
    <property type="component" value="Unassembled WGS sequence"/>
</dbReference>
<dbReference type="Gene3D" id="1.10.10.10">
    <property type="entry name" value="Winged helix-like DNA-binding domain superfamily/Winged helix DNA-binding domain"/>
    <property type="match status" value="1"/>
</dbReference>
<keyword evidence="2" id="KW-0805">Transcription regulation</keyword>
<protein>
    <submittedName>
        <fullName evidence="8">SigE family RNA polymerase sigma factor</fullName>
    </submittedName>
</protein>
<evidence type="ECO:0000256" key="1">
    <source>
        <dbReference type="ARBA" id="ARBA00010641"/>
    </source>
</evidence>
<evidence type="ECO:0000259" key="6">
    <source>
        <dbReference type="Pfam" id="PF04542"/>
    </source>
</evidence>
<evidence type="ECO:0000256" key="4">
    <source>
        <dbReference type="ARBA" id="ARBA00023125"/>
    </source>
</evidence>
<dbReference type="InterPro" id="IPR007627">
    <property type="entry name" value="RNA_pol_sigma70_r2"/>
</dbReference>
<dbReference type="Gene3D" id="1.10.1740.10">
    <property type="match status" value="1"/>
</dbReference>
<dbReference type="InterPro" id="IPR014284">
    <property type="entry name" value="RNA_pol_sigma-70_dom"/>
</dbReference>
<dbReference type="InterPro" id="IPR036388">
    <property type="entry name" value="WH-like_DNA-bd_sf"/>
</dbReference>
<dbReference type="CDD" id="cd06171">
    <property type="entry name" value="Sigma70_r4"/>
    <property type="match status" value="1"/>
</dbReference>
<evidence type="ECO:0000313" key="8">
    <source>
        <dbReference type="EMBL" id="RJL30763.1"/>
    </source>
</evidence>
<dbReference type="SUPFAM" id="SSF88659">
    <property type="entry name" value="Sigma3 and sigma4 domains of RNA polymerase sigma factors"/>
    <property type="match status" value="1"/>
</dbReference>
<dbReference type="PANTHER" id="PTHR43133:SF50">
    <property type="entry name" value="ECF RNA POLYMERASE SIGMA FACTOR SIGM"/>
    <property type="match status" value="1"/>
</dbReference>
<evidence type="ECO:0000313" key="9">
    <source>
        <dbReference type="Proteomes" id="UP000265768"/>
    </source>
</evidence>
<accession>A0A3A4AY49</accession>
<dbReference type="Pfam" id="PF08281">
    <property type="entry name" value="Sigma70_r4_2"/>
    <property type="match status" value="1"/>
</dbReference>
<dbReference type="InterPro" id="IPR013249">
    <property type="entry name" value="RNA_pol_sigma70_r4_t2"/>
</dbReference>
<keyword evidence="5" id="KW-0804">Transcription</keyword>
<feature type="domain" description="RNA polymerase sigma factor 70 region 4 type 2" evidence="7">
    <location>
        <begin position="106"/>
        <end position="155"/>
    </location>
</feature>
<evidence type="ECO:0000256" key="2">
    <source>
        <dbReference type="ARBA" id="ARBA00023015"/>
    </source>
</evidence>
<reference evidence="8 9" key="1">
    <citation type="submission" date="2018-09" db="EMBL/GenBank/DDBJ databases">
        <title>YIM 75507 draft genome.</title>
        <authorList>
            <person name="Tang S."/>
            <person name="Feng Y."/>
        </authorList>
    </citation>
    <scope>NUCLEOTIDE SEQUENCE [LARGE SCALE GENOMIC DNA]</scope>
    <source>
        <strain evidence="8 9">YIM 75507</strain>
    </source>
</reference>
<dbReference type="RefSeq" id="WP_119928187.1">
    <property type="nucleotide sequence ID" value="NZ_QZEY01000008.1"/>
</dbReference>
<dbReference type="OrthoDB" id="2046835at2"/>
<comment type="similarity">
    <text evidence="1">Belongs to the sigma-70 factor family. ECF subfamily.</text>
</comment>
<dbReference type="NCBIfam" id="TIGR02983">
    <property type="entry name" value="SigE-fam_strep"/>
    <property type="match status" value="1"/>
</dbReference>
<dbReference type="AlphaFoldDB" id="A0A3A4AY49"/>
<dbReference type="GO" id="GO:0003677">
    <property type="term" value="F:DNA binding"/>
    <property type="evidence" value="ECO:0007669"/>
    <property type="project" value="UniProtKB-KW"/>
</dbReference>
<dbReference type="InterPro" id="IPR013324">
    <property type="entry name" value="RNA_pol_sigma_r3/r4-like"/>
</dbReference>
<dbReference type="InterPro" id="IPR013325">
    <property type="entry name" value="RNA_pol_sigma_r2"/>
</dbReference>
<dbReference type="PANTHER" id="PTHR43133">
    <property type="entry name" value="RNA POLYMERASE ECF-TYPE SIGMA FACTO"/>
    <property type="match status" value="1"/>
</dbReference>
<evidence type="ECO:0000259" key="7">
    <source>
        <dbReference type="Pfam" id="PF08281"/>
    </source>
</evidence>
<dbReference type="NCBIfam" id="TIGR02937">
    <property type="entry name" value="sigma70-ECF"/>
    <property type="match status" value="1"/>
</dbReference>
<keyword evidence="9" id="KW-1185">Reference proteome</keyword>
<evidence type="ECO:0000256" key="5">
    <source>
        <dbReference type="ARBA" id="ARBA00023163"/>
    </source>
</evidence>
<gene>
    <name evidence="8" type="ORF">D5H75_20810</name>
</gene>
<dbReference type="SUPFAM" id="SSF88946">
    <property type="entry name" value="Sigma2 domain of RNA polymerase sigma factors"/>
    <property type="match status" value="1"/>
</dbReference>
<dbReference type="InterPro" id="IPR014325">
    <property type="entry name" value="RNA_pol_sigma-E_actinobac"/>
</dbReference>
<sequence length="169" mass="19023">MRESYERSFDEFVAARSTSLMRIAYLVCGGSHHDAEDLLQGALEKLYRHWDRVSADDPEPYARRVLVNAAISRARRRRLLREVNVAAPPDTPVPEDHSVHLRSVLVAELLKLPPRQRAVLVLRYWLDLSEAETAAALRCSTGSVKSQASRGLARLRTYLDPSVFAEVTG</sequence>
<dbReference type="GO" id="GO:0016987">
    <property type="term" value="F:sigma factor activity"/>
    <property type="evidence" value="ECO:0007669"/>
    <property type="project" value="UniProtKB-KW"/>
</dbReference>